<dbReference type="AlphaFoldDB" id="A0A7S3L5P2"/>
<sequence length="115" mass="13343">MFSWRLPQVLRQSRSLQTSLSRTFSSDCAPAQKLREVFEDYRQTHFSRETPARFKKEIVNAVESEGVVEKDSLNEILINIGRKDRLLSEEEYQTLCKEAGDESILSVSNMMKLIK</sequence>
<dbReference type="EMBL" id="HBIM01012263">
    <property type="protein sequence ID" value="CAE0412814.1"/>
    <property type="molecule type" value="Transcribed_RNA"/>
</dbReference>
<protein>
    <recommendedName>
        <fullName evidence="2">Calmodulin</fullName>
    </recommendedName>
</protein>
<accession>A0A7S3L5P2</accession>
<name>A0A7S3L5P2_9STRA</name>
<reference evidence="1" key="1">
    <citation type="submission" date="2021-01" db="EMBL/GenBank/DDBJ databases">
        <authorList>
            <person name="Corre E."/>
            <person name="Pelletier E."/>
            <person name="Niang G."/>
            <person name="Scheremetjew M."/>
            <person name="Finn R."/>
            <person name="Kale V."/>
            <person name="Holt S."/>
            <person name="Cochrane G."/>
            <person name="Meng A."/>
            <person name="Brown T."/>
            <person name="Cohen L."/>
        </authorList>
    </citation>
    <scope>NUCLEOTIDE SEQUENCE</scope>
    <source>
        <strain evidence="1">CCMP127</strain>
    </source>
</reference>
<gene>
    <name evidence="1" type="ORF">ACOF00016_LOCUS10074</name>
</gene>
<proteinExistence type="predicted"/>
<organism evidence="1">
    <name type="scientific">Amphora coffeiformis</name>
    <dbReference type="NCBI Taxonomy" id="265554"/>
    <lineage>
        <taxon>Eukaryota</taxon>
        <taxon>Sar</taxon>
        <taxon>Stramenopiles</taxon>
        <taxon>Ochrophyta</taxon>
        <taxon>Bacillariophyta</taxon>
        <taxon>Bacillariophyceae</taxon>
        <taxon>Bacillariophycidae</taxon>
        <taxon>Thalassiophysales</taxon>
        <taxon>Catenulaceae</taxon>
        <taxon>Amphora</taxon>
    </lineage>
</organism>
<evidence type="ECO:0008006" key="2">
    <source>
        <dbReference type="Google" id="ProtNLM"/>
    </source>
</evidence>
<evidence type="ECO:0000313" key="1">
    <source>
        <dbReference type="EMBL" id="CAE0412814.1"/>
    </source>
</evidence>